<sequence length="251" mass="27650">MPFIGVGIHVLIALYFAVHAVRSGQQMYWLFVLFSFPLLGSVVYFLAIYLPNSRLEHGARRAVAAAARTLDPGRELREARAAFEYTPTAQNQMRLAQAQLEAGAASDAAATYDACLSGAFGNDLEIRRGAARANLACGRVAEAIAHLEFIARTDSGFRAEEVALLRAQALGASGRKDEAKAAFEDALKRFGSFNVRAEYAIWAMSVGDTSMATMLRPELERVMQRWSRHNRELNADMIRRLKSGYATGTER</sequence>
<accession>A0A7X4HAN9</accession>
<dbReference type="EMBL" id="WWCU01000009">
    <property type="protein sequence ID" value="MYN07758.1"/>
    <property type="molecule type" value="Genomic_DNA"/>
</dbReference>
<keyword evidence="3" id="KW-1185">Reference proteome</keyword>
<feature type="transmembrane region" description="Helical" evidence="1">
    <location>
        <begin position="30"/>
        <end position="51"/>
    </location>
</feature>
<gene>
    <name evidence="2" type="ORF">GTP77_10445</name>
</gene>
<dbReference type="Gene3D" id="1.25.40.10">
    <property type="entry name" value="Tetratricopeptide repeat domain"/>
    <property type="match status" value="1"/>
</dbReference>
<evidence type="ECO:0000256" key="1">
    <source>
        <dbReference type="SAM" id="Phobius"/>
    </source>
</evidence>
<keyword evidence="1" id="KW-1133">Transmembrane helix</keyword>
<name>A0A7X4HAN9_9BURK</name>
<comment type="caution">
    <text evidence="2">The sequence shown here is derived from an EMBL/GenBank/DDBJ whole genome shotgun (WGS) entry which is preliminary data.</text>
</comment>
<dbReference type="Proteomes" id="UP000450676">
    <property type="component" value="Unassembled WGS sequence"/>
</dbReference>
<evidence type="ECO:0008006" key="4">
    <source>
        <dbReference type="Google" id="ProtNLM"/>
    </source>
</evidence>
<dbReference type="InterPro" id="IPR011990">
    <property type="entry name" value="TPR-like_helical_dom_sf"/>
</dbReference>
<keyword evidence="1" id="KW-0812">Transmembrane</keyword>
<evidence type="ECO:0000313" key="2">
    <source>
        <dbReference type="EMBL" id="MYN07758.1"/>
    </source>
</evidence>
<dbReference type="AlphaFoldDB" id="A0A7X4HAN9"/>
<reference evidence="2 3" key="1">
    <citation type="submission" date="2019-12" db="EMBL/GenBank/DDBJ databases">
        <title>Novel species isolated from a subtropical stream in China.</title>
        <authorList>
            <person name="Lu H."/>
        </authorList>
    </citation>
    <scope>NUCLEOTIDE SEQUENCE [LARGE SCALE GENOMIC DNA]</scope>
    <source>
        <strain evidence="2 3">FT127W</strain>
    </source>
</reference>
<proteinExistence type="predicted"/>
<evidence type="ECO:0000313" key="3">
    <source>
        <dbReference type="Proteomes" id="UP000450676"/>
    </source>
</evidence>
<dbReference type="PIRSF" id="PIRSF030959">
    <property type="entry name" value="UCP030959"/>
    <property type="match status" value="1"/>
</dbReference>
<keyword evidence="1" id="KW-0472">Membrane</keyword>
<dbReference type="SUPFAM" id="SSF48452">
    <property type="entry name" value="TPR-like"/>
    <property type="match status" value="1"/>
</dbReference>
<organism evidence="2 3">
    <name type="scientific">Pseudoduganella aquatica</name>
    <dbReference type="NCBI Taxonomy" id="2660641"/>
    <lineage>
        <taxon>Bacteria</taxon>
        <taxon>Pseudomonadati</taxon>
        <taxon>Pseudomonadota</taxon>
        <taxon>Betaproteobacteria</taxon>
        <taxon>Burkholderiales</taxon>
        <taxon>Oxalobacteraceae</taxon>
        <taxon>Telluria group</taxon>
        <taxon>Pseudoduganella</taxon>
    </lineage>
</organism>
<dbReference type="InterPro" id="IPR014562">
    <property type="entry name" value="UCP030959_TPR_rpt-cont"/>
</dbReference>
<protein>
    <recommendedName>
        <fullName evidence="4">Tetratricopeptide repeat protein</fullName>
    </recommendedName>
</protein>